<feature type="binding site" evidence="8">
    <location>
        <position position="376"/>
    </location>
    <ligand>
        <name>[4Fe-4S] cluster</name>
        <dbReference type="ChEBI" id="CHEBI:49883"/>
        <label>2</label>
    </ligand>
</feature>
<dbReference type="InterPro" id="IPR017896">
    <property type="entry name" value="4Fe4S_Fe-S-bd"/>
</dbReference>
<keyword evidence="6 8" id="KW-0408">Iron</keyword>
<dbReference type="GO" id="GO:0046872">
    <property type="term" value="F:metal ion binding"/>
    <property type="evidence" value="ECO:0007669"/>
    <property type="project" value="UniProtKB-KW"/>
</dbReference>
<organism evidence="11 12">
    <name type="scientific">Methylophilales bacterium MBRS-H7</name>
    <dbReference type="NCBI Taxonomy" id="1623450"/>
    <lineage>
        <taxon>Bacteria</taxon>
        <taxon>Pseudomonadati</taxon>
        <taxon>Pseudomonadota</taxon>
        <taxon>Betaproteobacteria</taxon>
        <taxon>Nitrosomonadales</taxon>
        <taxon>OM43 clade</taxon>
    </lineage>
</organism>
<dbReference type="EMBL" id="CP011002">
    <property type="protein sequence ID" value="AKO66050.1"/>
    <property type="molecule type" value="Genomic_DNA"/>
</dbReference>
<keyword evidence="8" id="KW-1278">Translocase</keyword>
<keyword evidence="7 8" id="KW-0411">Iron-sulfur</keyword>
<dbReference type="InterPro" id="IPR019554">
    <property type="entry name" value="Soluble_ligand-bd"/>
</dbReference>
<name>A0A0H4J1X1_9PROT</name>
<dbReference type="SUPFAM" id="SSF142019">
    <property type="entry name" value="Nqo1 FMN-binding domain-like"/>
    <property type="match status" value="1"/>
</dbReference>
<dbReference type="Proteomes" id="UP000066549">
    <property type="component" value="Chromosome"/>
</dbReference>
<dbReference type="PATRIC" id="fig|1623450.3.peg.982"/>
<evidence type="ECO:0000256" key="9">
    <source>
        <dbReference type="SAM" id="MobiDB-lite"/>
    </source>
</evidence>
<dbReference type="Pfam" id="PF12838">
    <property type="entry name" value="Fer4_7"/>
    <property type="match status" value="1"/>
</dbReference>
<feature type="binding site" evidence="8">
    <location>
        <position position="369"/>
    </location>
    <ligand>
        <name>[4Fe-4S] cluster</name>
        <dbReference type="ChEBI" id="CHEBI:49883"/>
        <label>1</label>
    </ligand>
</feature>
<dbReference type="GO" id="GO:0005886">
    <property type="term" value="C:plasma membrane"/>
    <property type="evidence" value="ECO:0007669"/>
    <property type="project" value="UniProtKB-SubCell"/>
</dbReference>
<gene>
    <name evidence="8" type="primary">rnfC</name>
    <name evidence="11" type="ORF">VI33_04920</name>
</gene>
<evidence type="ECO:0000256" key="5">
    <source>
        <dbReference type="ARBA" id="ARBA00022982"/>
    </source>
</evidence>
<feature type="binding site" evidence="8">
    <location>
        <position position="412"/>
    </location>
    <ligand>
        <name>[4Fe-4S] cluster</name>
        <dbReference type="ChEBI" id="CHEBI:49883"/>
        <label>2</label>
    </ligand>
</feature>
<keyword evidence="4 8" id="KW-0677">Repeat</keyword>
<feature type="binding site" evidence="8">
    <location>
        <position position="416"/>
    </location>
    <ligand>
        <name>[4Fe-4S] cluster</name>
        <dbReference type="ChEBI" id="CHEBI:49883"/>
        <label>1</label>
    </ligand>
</feature>
<keyword evidence="1 8" id="KW-0813">Transport</keyword>
<feature type="domain" description="4Fe-4S ferredoxin-type" evidence="10">
    <location>
        <begin position="395"/>
        <end position="426"/>
    </location>
</feature>
<dbReference type="PANTHER" id="PTHR43034">
    <property type="entry name" value="ION-TRANSLOCATING OXIDOREDUCTASE COMPLEX SUBUNIT C"/>
    <property type="match status" value="1"/>
</dbReference>
<dbReference type="Pfam" id="PF01512">
    <property type="entry name" value="Complex1_51K"/>
    <property type="match status" value="1"/>
</dbReference>
<keyword evidence="3 8" id="KW-0479">Metal-binding</keyword>
<feature type="binding site" evidence="8">
    <location>
        <position position="409"/>
    </location>
    <ligand>
        <name>[4Fe-4S] cluster</name>
        <dbReference type="ChEBI" id="CHEBI:49883"/>
        <label>2</label>
    </ligand>
</feature>
<dbReference type="Gene3D" id="3.40.50.11540">
    <property type="entry name" value="NADH-ubiquinone oxidoreductase 51kDa subunit"/>
    <property type="match status" value="1"/>
</dbReference>
<dbReference type="OrthoDB" id="9767754at2"/>
<comment type="subunit">
    <text evidence="8">The complex is composed of six subunits: RnfA, RnfB, RnfC, RnfD, RnfE and RnfG.</text>
</comment>
<comment type="function">
    <text evidence="8">Part of a membrane-bound complex that couples electron transfer with translocation of ions across the membrane.</text>
</comment>
<evidence type="ECO:0000313" key="12">
    <source>
        <dbReference type="Proteomes" id="UP000066549"/>
    </source>
</evidence>
<dbReference type="HAMAP" id="MF_00461">
    <property type="entry name" value="RsxC_RnfC"/>
    <property type="match status" value="1"/>
</dbReference>
<dbReference type="Gene3D" id="3.30.70.20">
    <property type="match status" value="1"/>
</dbReference>
<evidence type="ECO:0000256" key="6">
    <source>
        <dbReference type="ARBA" id="ARBA00023004"/>
    </source>
</evidence>
<reference evidence="11 12" key="1">
    <citation type="submission" date="2015-03" db="EMBL/GenBank/DDBJ databases">
        <title>Comparative analysis of the OM43 clade including a novel species from Red Sea uncovers genomic and metabolic diversity among marine methylotrophs.</title>
        <authorList>
            <person name="Jimenez-Infante F."/>
            <person name="Ngugi D.K."/>
            <person name="Vinu M."/>
            <person name="Alam I."/>
            <person name="Kamau A."/>
            <person name="Blom J."/>
            <person name="Bajic V.B."/>
            <person name="Stingl U."/>
        </authorList>
    </citation>
    <scope>NUCLEOTIDE SEQUENCE [LARGE SCALE GENOMIC DNA]</scope>
    <source>
        <strain evidence="11 12">MBRSH7</strain>
    </source>
</reference>
<dbReference type="NCBIfam" id="TIGR01945">
    <property type="entry name" value="rnfC"/>
    <property type="match status" value="1"/>
</dbReference>
<dbReference type="Pfam" id="PF13375">
    <property type="entry name" value="RnfC_N"/>
    <property type="match status" value="1"/>
</dbReference>
<comment type="cofactor">
    <cofactor evidence="8">
        <name>[4Fe-4S] cluster</name>
        <dbReference type="ChEBI" id="CHEBI:49883"/>
    </cofactor>
    <text evidence="8">Binds 2 [4Fe-4S] clusters per subunit.</text>
</comment>
<dbReference type="NCBIfam" id="NF003454">
    <property type="entry name" value="PRK05035.1"/>
    <property type="match status" value="1"/>
</dbReference>
<proteinExistence type="inferred from homology"/>
<dbReference type="InterPro" id="IPR037225">
    <property type="entry name" value="Nuo51_FMN-bd_sf"/>
</dbReference>
<dbReference type="PROSITE" id="PS51379">
    <property type="entry name" value="4FE4S_FER_2"/>
    <property type="match status" value="2"/>
</dbReference>
<dbReference type="InterPro" id="IPR011538">
    <property type="entry name" value="Nuo51_FMN-bd"/>
</dbReference>
<dbReference type="InterPro" id="IPR010208">
    <property type="entry name" value="Ion_transpt_RnfC/RsxC"/>
</dbReference>
<evidence type="ECO:0000256" key="1">
    <source>
        <dbReference type="ARBA" id="ARBA00022448"/>
    </source>
</evidence>
<evidence type="ECO:0000256" key="2">
    <source>
        <dbReference type="ARBA" id="ARBA00022485"/>
    </source>
</evidence>
<keyword evidence="8" id="KW-0997">Cell inner membrane</keyword>
<keyword evidence="8" id="KW-1003">Cell membrane</keyword>
<sequence>MEITDKIFKFFGGIKPNGHKAISTINPIKRLPIPKKLIIPVRQHVGKVPNIKVSVGDKVLKGQILAEPIANISAATHSSSSGTVVAIESNKIPHPSGLPDLCITIETDGKDEWIKRNRIDPSNLSSEALYETMKSSGIVGLGGATFPTHIKLNSNKIKTLIVNAAECEPYITCDDMAMQEKTKEFIEGIQITMDILKIPHAIIGIEDNKPKAIEKLKTVLNKSKNISIKVVPTVYPSGDEKRLIYLMLGLQISKEKRPVDFGIQVFNVATLISIGRFFYHSEPVISRVVTVTGALKRPNNYEALIGTPIQELIKDAGGKSDQEIIMGGPMMGFKLPHTNVSVTKAMNCLLAITDEMKSKDTFEMPCIRCTKCVEVCPAQLQPQELYWHAKSNQFEKLTEDYKLFDCIECGCCSYVCPSNIPLVQYYRYAKSEIRDQLKSSEVADIARERNEFRLYRLEREKKERAERNAQRRAQTSDSDKKKLIEEKKAAIAEAMKRIEEKEK</sequence>
<dbReference type="GO" id="GO:0051539">
    <property type="term" value="F:4 iron, 4 sulfur cluster binding"/>
    <property type="evidence" value="ECO:0007669"/>
    <property type="project" value="UniProtKB-KW"/>
</dbReference>
<dbReference type="InterPro" id="IPR026902">
    <property type="entry name" value="RnfC_N"/>
</dbReference>
<dbReference type="PROSITE" id="PS00198">
    <property type="entry name" value="4FE4S_FER_1"/>
    <property type="match status" value="1"/>
</dbReference>
<comment type="subcellular location">
    <subcellularLocation>
        <location evidence="8">Cell inner membrane</location>
        <topology evidence="8">Peripheral membrane protein</topology>
    </subcellularLocation>
</comment>
<feature type="domain" description="4Fe-4S ferredoxin-type" evidence="10">
    <location>
        <begin position="355"/>
        <end position="386"/>
    </location>
</feature>
<keyword evidence="8" id="KW-0472">Membrane</keyword>
<feature type="binding site" evidence="8">
    <location>
        <position position="372"/>
    </location>
    <ligand>
        <name>[4Fe-4S] cluster</name>
        <dbReference type="ChEBI" id="CHEBI:49883"/>
        <label>1</label>
    </ligand>
</feature>
<feature type="binding site" evidence="8">
    <location>
        <position position="406"/>
    </location>
    <ligand>
        <name>[4Fe-4S] cluster</name>
        <dbReference type="ChEBI" id="CHEBI:49883"/>
        <label>2</label>
    </ligand>
</feature>
<evidence type="ECO:0000256" key="4">
    <source>
        <dbReference type="ARBA" id="ARBA00022737"/>
    </source>
</evidence>
<accession>A0A0H4J1X1</accession>
<keyword evidence="2 8" id="KW-0004">4Fe-4S</keyword>
<dbReference type="GO" id="GO:0022900">
    <property type="term" value="P:electron transport chain"/>
    <property type="evidence" value="ECO:0007669"/>
    <property type="project" value="UniProtKB-UniRule"/>
</dbReference>
<evidence type="ECO:0000256" key="7">
    <source>
        <dbReference type="ARBA" id="ARBA00023014"/>
    </source>
</evidence>
<feature type="binding site" evidence="8">
    <location>
        <position position="366"/>
    </location>
    <ligand>
        <name>[4Fe-4S] cluster</name>
        <dbReference type="ChEBI" id="CHEBI:49883"/>
        <label>1</label>
    </ligand>
</feature>
<evidence type="ECO:0000259" key="10">
    <source>
        <dbReference type="PROSITE" id="PS51379"/>
    </source>
</evidence>
<dbReference type="FunFam" id="3.30.70.20:FF:000044">
    <property type="entry name" value="Ion-translocating oxidoreductase complex subunit C"/>
    <property type="match status" value="1"/>
</dbReference>
<keyword evidence="12" id="KW-1185">Reference proteome</keyword>
<evidence type="ECO:0000256" key="8">
    <source>
        <dbReference type="HAMAP-Rule" id="MF_00461"/>
    </source>
</evidence>
<keyword evidence="5 8" id="KW-0249">Electron transport</keyword>
<feature type="region of interest" description="Disordered" evidence="9">
    <location>
        <begin position="463"/>
        <end position="484"/>
    </location>
</feature>
<dbReference type="EC" id="7.-.-.-" evidence="8"/>
<protein>
    <recommendedName>
        <fullName evidence="8">Ion-translocating oxidoreductase complex subunit C</fullName>
        <ecNumber evidence="8">7.-.-.-</ecNumber>
    </recommendedName>
    <alternativeName>
        <fullName evidence="8">Rnf electron transport complex subunit C</fullName>
    </alternativeName>
</protein>
<dbReference type="Gene3D" id="3.10.20.600">
    <property type="match status" value="1"/>
</dbReference>
<dbReference type="AlphaFoldDB" id="A0A0H4J1X1"/>
<dbReference type="PANTHER" id="PTHR43034:SF2">
    <property type="entry name" value="ION-TRANSLOCATING OXIDOREDUCTASE COMPLEX SUBUNIT C"/>
    <property type="match status" value="1"/>
</dbReference>
<evidence type="ECO:0000313" key="11">
    <source>
        <dbReference type="EMBL" id="AKO66050.1"/>
    </source>
</evidence>
<dbReference type="GO" id="GO:0009055">
    <property type="term" value="F:electron transfer activity"/>
    <property type="evidence" value="ECO:0007669"/>
    <property type="project" value="InterPro"/>
</dbReference>
<dbReference type="SUPFAM" id="SSF46548">
    <property type="entry name" value="alpha-helical ferredoxin"/>
    <property type="match status" value="1"/>
</dbReference>
<evidence type="ECO:0000256" key="3">
    <source>
        <dbReference type="ARBA" id="ARBA00022723"/>
    </source>
</evidence>
<comment type="similarity">
    <text evidence="8">Belongs to the 4Fe4S bacterial-type ferredoxin family. RnfC subfamily.</text>
</comment>
<dbReference type="InterPro" id="IPR017900">
    <property type="entry name" value="4Fe4S_Fe_S_CS"/>
</dbReference>
<dbReference type="Pfam" id="PF10531">
    <property type="entry name" value="SLBB"/>
    <property type="match status" value="1"/>
</dbReference>